<name>A0A1E3PF83_9ASCO</name>
<dbReference type="SUPFAM" id="SSF55874">
    <property type="entry name" value="ATPase domain of HSP90 chaperone/DNA topoisomerase II/histidine kinase"/>
    <property type="match status" value="2"/>
</dbReference>
<feature type="compositionally biased region" description="Polar residues" evidence="14">
    <location>
        <begin position="809"/>
        <end position="820"/>
    </location>
</feature>
<dbReference type="Proteomes" id="UP000095009">
    <property type="component" value="Unassembled WGS sequence"/>
</dbReference>
<organism evidence="18 19">
    <name type="scientific">Nadsonia fulvescens var. elongata DSM 6958</name>
    <dbReference type="NCBI Taxonomy" id="857566"/>
    <lineage>
        <taxon>Eukaryota</taxon>
        <taxon>Fungi</taxon>
        <taxon>Dikarya</taxon>
        <taxon>Ascomycota</taxon>
        <taxon>Saccharomycotina</taxon>
        <taxon>Dipodascomycetes</taxon>
        <taxon>Dipodascales</taxon>
        <taxon>Dipodascales incertae sedis</taxon>
        <taxon>Nadsonia</taxon>
    </lineage>
</organism>
<comment type="subcellular location">
    <subcellularLocation>
        <location evidence="2">Membrane</location>
    </subcellularLocation>
</comment>
<dbReference type="SMART" id="SM00448">
    <property type="entry name" value="REC"/>
    <property type="match status" value="1"/>
</dbReference>
<feature type="region of interest" description="Disordered" evidence="14">
    <location>
        <begin position="1172"/>
        <end position="1213"/>
    </location>
</feature>
<feature type="compositionally biased region" description="Basic residues" evidence="14">
    <location>
        <begin position="741"/>
        <end position="750"/>
    </location>
</feature>
<keyword evidence="7" id="KW-0547">Nucleotide-binding</keyword>
<evidence type="ECO:0000256" key="1">
    <source>
        <dbReference type="ARBA" id="ARBA00000085"/>
    </source>
</evidence>
<dbReference type="CDD" id="cd17546">
    <property type="entry name" value="REC_hyHK_CKI1_RcsC-like"/>
    <property type="match status" value="1"/>
</dbReference>
<gene>
    <name evidence="18" type="ORF">NADFUDRAFT_43709</name>
</gene>
<dbReference type="GO" id="GO:0006950">
    <property type="term" value="P:response to stress"/>
    <property type="evidence" value="ECO:0007669"/>
    <property type="project" value="UniProtKB-ARBA"/>
</dbReference>
<dbReference type="InterPro" id="IPR003661">
    <property type="entry name" value="HisK_dim/P_dom"/>
</dbReference>
<evidence type="ECO:0000256" key="15">
    <source>
        <dbReference type="SAM" id="Phobius"/>
    </source>
</evidence>
<evidence type="ECO:0000259" key="17">
    <source>
        <dbReference type="PROSITE" id="PS50110"/>
    </source>
</evidence>
<feature type="compositionally biased region" description="Polar residues" evidence="14">
    <location>
        <begin position="1001"/>
        <end position="1016"/>
    </location>
</feature>
<dbReference type="Gene3D" id="3.40.50.2300">
    <property type="match status" value="1"/>
</dbReference>
<evidence type="ECO:0000256" key="3">
    <source>
        <dbReference type="ARBA" id="ARBA00012438"/>
    </source>
</evidence>
<keyword evidence="12 15" id="KW-0472">Membrane</keyword>
<dbReference type="InterPro" id="IPR003594">
    <property type="entry name" value="HATPase_dom"/>
</dbReference>
<feature type="compositionally biased region" description="Low complexity" evidence="14">
    <location>
        <begin position="821"/>
        <end position="830"/>
    </location>
</feature>
<comment type="catalytic activity">
    <reaction evidence="1">
        <text>ATP + protein L-histidine = ADP + protein N-phospho-L-histidine.</text>
        <dbReference type="EC" id="2.7.13.3"/>
    </reaction>
</comment>
<dbReference type="PRINTS" id="PR00344">
    <property type="entry name" value="BCTRLSENSOR"/>
</dbReference>
<keyword evidence="10 15" id="KW-1133">Transmembrane helix</keyword>
<dbReference type="PROSITE" id="PS50110">
    <property type="entry name" value="RESPONSE_REGULATORY"/>
    <property type="match status" value="1"/>
</dbReference>
<dbReference type="Gene3D" id="3.30.565.10">
    <property type="entry name" value="Histidine kinase-like ATPase, C-terminal domain"/>
    <property type="match status" value="2"/>
</dbReference>
<keyword evidence="11" id="KW-0902">Two-component regulatory system</keyword>
<evidence type="ECO:0000256" key="6">
    <source>
        <dbReference type="ARBA" id="ARBA00022692"/>
    </source>
</evidence>
<feature type="transmembrane region" description="Helical" evidence="15">
    <location>
        <begin position="12"/>
        <end position="33"/>
    </location>
</feature>
<dbReference type="InterPro" id="IPR001789">
    <property type="entry name" value="Sig_transdc_resp-reg_receiver"/>
</dbReference>
<dbReference type="InterPro" id="IPR004358">
    <property type="entry name" value="Sig_transdc_His_kin-like_C"/>
</dbReference>
<dbReference type="InterPro" id="IPR011006">
    <property type="entry name" value="CheY-like_superfamily"/>
</dbReference>
<feature type="modified residue" description="4-aspartylphosphate" evidence="13">
    <location>
        <position position="1312"/>
    </location>
</feature>
<evidence type="ECO:0000256" key="12">
    <source>
        <dbReference type="ARBA" id="ARBA00023136"/>
    </source>
</evidence>
<evidence type="ECO:0000256" key="14">
    <source>
        <dbReference type="SAM" id="MobiDB-lite"/>
    </source>
</evidence>
<feature type="domain" description="Response regulatory" evidence="17">
    <location>
        <begin position="1246"/>
        <end position="1379"/>
    </location>
</feature>
<dbReference type="Gene3D" id="1.10.287.130">
    <property type="match status" value="1"/>
</dbReference>
<dbReference type="GO" id="GO:0005524">
    <property type="term" value="F:ATP binding"/>
    <property type="evidence" value="ECO:0007669"/>
    <property type="project" value="UniProtKB-KW"/>
</dbReference>
<evidence type="ECO:0000313" key="18">
    <source>
        <dbReference type="EMBL" id="ODQ64073.1"/>
    </source>
</evidence>
<keyword evidence="19" id="KW-1185">Reference proteome</keyword>
<feature type="region of interest" description="Disordered" evidence="14">
    <location>
        <begin position="741"/>
        <end position="830"/>
    </location>
</feature>
<evidence type="ECO:0000256" key="11">
    <source>
        <dbReference type="ARBA" id="ARBA00023012"/>
    </source>
</evidence>
<feature type="compositionally biased region" description="Low complexity" evidence="14">
    <location>
        <begin position="751"/>
        <end position="795"/>
    </location>
</feature>
<dbReference type="InterPro" id="IPR005467">
    <property type="entry name" value="His_kinase_dom"/>
</dbReference>
<evidence type="ECO:0000256" key="4">
    <source>
        <dbReference type="ARBA" id="ARBA00022553"/>
    </source>
</evidence>
<dbReference type="PROSITE" id="PS50109">
    <property type="entry name" value="HIS_KIN"/>
    <property type="match status" value="1"/>
</dbReference>
<dbReference type="CDD" id="cd00082">
    <property type="entry name" value="HisKA"/>
    <property type="match status" value="1"/>
</dbReference>
<accession>A0A1E3PF83</accession>
<keyword evidence="6 15" id="KW-0812">Transmembrane</keyword>
<evidence type="ECO:0000313" key="19">
    <source>
        <dbReference type="Proteomes" id="UP000095009"/>
    </source>
</evidence>
<evidence type="ECO:0000256" key="7">
    <source>
        <dbReference type="ARBA" id="ARBA00022741"/>
    </source>
</evidence>
<reference evidence="18 19" key="1">
    <citation type="journal article" date="2016" name="Proc. Natl. Acad. Sci. U.S.A.">
        <title>Comparative genomics of biotechnologically important yeasts.</title>
        <authorList>
            <person name="Riley R."/>
            <person name="Haridas S."/>
            <person name="Wolfe K.H."/>
            <person name="Lopes M.R."/>
            <person name="Hittinger C.T."/>
            <person name="Goeker M."/>
            <person name="Salamov A.A."/>
            <person name="Wisecaver J.H."/>
            <person name="Long T.M."/>
            <person name="Calvey C.H."/>
            <person name="Aerts A.L."/>
            <person name="Barry K.W."/>
            <person name="Choi C."/>
            <person name="Clum A."/>
            <person name="Coughlan A.Y."/>
            <person name="Deshpande S."/>
            <person name="Douglass A.P."/>
            <person name="Hanson S.J."/>
            <person name="Klenk H.-P."/>
            <person name="LaButti K.M."/>
            <person name="Lapidus A."/>
            <person name="Lindquist E.A."/>
            <person name="Lipzen A.M."/>
            <person name="Meier-Kolthoff J.P."/>
            <person name="Ohm R.A."/>
            <person name="Otillar R.P."/>
            <person name="Pangilinan J.L."/>
            <person name="Peng Y."/>
            <person name="Rokas A."/>
            <person name="Rosa C.A."/>
            <person name="Scheuner C."/>
            <person name="Sibirny A.A."/>
            <person name="Slot J.C."/>
            <person name="Stielow J.B."/>
            <person name="Sun H."/>
            <person name="Kurtzman C.P."/>
            <person name="Blackwell M."/>
            <person name="Grigoriev I.V."/>
            <person name="Jeffries T.W."/>
        </authorList>
    </citation>
    <scope>NUCLEOTIDE SEQUENCE [LARGE SCALE GENOMIC DNA]</scope>
    <source>
        <strain evidence="18 19">DSM 6958</strain>
    </source>
</reference>
<feature type="region of interest" description="Disordered" evidence="14">
    <location>
        <begin position="1001"/>
        <end position="1025"/>
    </location>
</feature>
<proteinExistence type="predicted"/>
<evidence type="ECO:0000256" key="8">
    <source>
        <dbReference type="ARBA" id="ARBA00022777"/>
    </source>
</evidence>
<evidence type="ECO:0000259" key="16">
    <source>
        <dbReference type="PROSITE" id="PS50109"/>
    </source>
</evidence>
<dbReference type="EMBL" id="KV454413">
    <property type="protein sequence ID" value="ODQ64073.1"/>
    <property type="molecule type" value="Genomic_DNA"/>
</dbReference>
<dbReference type="Pfam" id="PF00072">
    <property type="entry name" value="Response_reg"/>
    <property type="match status" value="1"/>
</dbReference>
<dbReference type="SMART" id="SM00388">
    <property type="entry name" value="HisKA"/>
    <property type="match status" value="1"/>
</dbReference>
<keyword evidence="5" id="KW-0808">Transferase</keyword>
<evidence type="ECO:0000256" key="2">
    <source>
        <dbReference type="ARBA" id="ARBA00004370"/>
    </source>
</evidence>
<evidence type="ECO:0000256" key="13">
    <source>
        <dbReference type="PROSITE-ProRule" id="PRU00169"/>
    </source>
</evidence>
<dbReference type="STRING" id="857566.A0A1E3PF83"/>
<sequence>MRIIRISIRTQLICLVSFVTVLSLLVLAITTGLKNTRYILSIQGEQLQIVSMLKAAQLAQAIQLIYYQVHWVSQHESIRESLNRYKSGKYSTSNWDDAISNIQNVLDSTGVLLGAQMYDADFESICNVTKNSSISISQGFWTDNSFLYPLSPQLKNDSVVLAKLNSRQGYVAGPVRNQTVDSDIDDYLMSFTIPVFAGVSIMSQTPIGFLTVAAKATSLYSVMNNELDENHFMLLANIQDYKLVGSKKWASPYELLDNVSKSPTNITYYNSYSEMLRSQPDRKQSVISDNLTDTKADFVFLFPDHNTNLDTSAQVIYPLESFPTYHRAIKTLNSSNSGYMLKTHTPFNRPVSTAFTTVNLNYVNWVVIVEEKHSETFTPIDHLTQIHVATILPLAAFIITATYFLGHFIVRPINRLVNAAAQTKLYGKNYKYLPPKPKHLFPFLKDISKVLWAWKRSPTDNEYLNDSNHLSSSINQSSRNNVRLESENDIKNSISNIGISDEADGDSDYIGYFHIPSHIERPHTLITDELTTLTDTFNLMTNELQKQYSHLEECVRDRTRDLELAKTAADNANEAKTLFIANITHELRTPLNGILGMTAVSMNEDNPNKLRRSLKVIFKSGELLLHLLTDLLTFSKNQVGRMTLDEKEFTMPIIYSQLRAIFSKQARDKNVDFTLSVQPYQKIVNMVLFGDSNRILQIIINMTSNALKFTPVGGKVDIGIKLRGEFDPIATAGNGNEKLCVKRRRKKRCSSRNSNSLSVADTRSTGFRTKSSSFSSNAANSTMDSNSASIIANTNSGGGDSKPELPATTRANINSSSSTGYPPSVESSSTHSYSYAYNISQSIGDIDEDGSLSYDCDDNNSFGCFSDFDYPDDDYEALNATTYEDNETILSAEQNNLIYTNRDPHTGIVESHYSGRNTRNTKMVLHLGRDVTSDDLLDNEHMPPSQQSKEENDGGELQGSESMGANSPTSSPSAVKKYNQRSSILIPPPLTPLLTRGQIPIQPSVTSSSAGTKEATSGSGLGSSSGFMKPRTMVFEITVTDDGPGIAPHLHERVFEPFVQGEQALSRKHGGTGLGLSICRQLATMMGGFMDLESEVGEGSVFTLQIPLKWSGVMPLQDDLATLTDNQKTLVPTNSSSLSMANCFNNNNIWPKIHPDISDSLTANNENSFQITRPQFSDDDDEEDEGDIALPTKDGFNSHFRPIGDTLTDEKNNNSALTNEKIDHSQNESLTQPADTKLISLLQKPNILVAEDNSINQLVIKRMLHLEGITNVKFVENGEMALQQIKTVMNMAKESSNLNSAQDPVYDLVFMDMQMPVMGGIKATQLIRNKLGYKRPIISLTAFGQDENYIERCMNAGMNDYLTKPIKREALGALLAKWLNQSPG</sequence>
<evidence type="ECO:0000256" key="9">
    <source>
        <dbReference type="ARBA" id="ARBA00022840"/>
    </source>
</evidence>
<dbReference type="InterPro" id="IPR036097">
    <property type="entry name" value="HisK_dim/P_sf"/>
</dbReference>
<dbReference type="GO" id="GO:0000155">
    <property type="term" value="F:phosphorelay sensor kinase activity"/>
    <property type="evidence" value="ECO:0007669"/>
    <property type="project" value="InterPro"/>
</dbReference>
<dbReference type="SUPFAM" id="SSF52172">
    <property type="entry name" value="CheY-like"/>
    <property type="match status" value="1"/>
</dbReference>
<dbReference type="Pfam" id="PF00512">
    <property type="entry name" value="HisKA"/>
    <property type="match status" value="1"/>
</dbReference>
<feature type="region of interest" description="Disordered" evidence="14">
    <location>
        <begin position="932"/>
        <end position="978"/>
    </location>
</feature>
<dbReference type="FunFam" id="1.10.287.130:FF:000004">
    <property type="entry name" value="Ethylene receptor 1"/>
    <property type="match status" value="1"/>
</dbReference>
<evidence type="ECO:0000256" key="10">
    <source>
        <dbReference type="ARBA" id="ARBA00022989"/>
    </source>
</evidence>
<dbReference type="EC" id="2.7.13.3" evidence="3"/>
<feature type="domain" description="Histidine kinase" evidence="16">
    <location>
        <begin position="582"/>
        <end position="1110"/>
    </location>
</feature>
<dbReference type="InterPro" id="IPR036890">
    <property type="entry name" value="HATPase_C_sf"/>
</dbReference>
<dbReference type="PANTHER" id="PTHR45339">
    <property type="entry name" value="HYBRID SIGNAL TRANSDUCTION HISTIDINE KINASE J"/>
    <property type="match status" value="1"/>
</dbReference>
<feature type="compositionally biased region" description="Polar residues" evidence="14">
    <location>
        <begin position="959"/>
        <end position="973"/>
    </location>
</feature>
<dbReference type="Pfam" id="PF02518">
    <property type="entry name" value="HATPase_c"/>
    <property type="match status" value="1"/>
</dbReference>
<keyword evidence="9" id="KW-0067">ATP-binding</keyword>
<feature type="compositionally biased region" description="Acidic residues" evidence="14">
    <location>
        <begin position="1177"/>
        <end position="1187"/>
    </location>
</feature>
<dbReference type="OrthoDB" id="60033at2759"/>
<keyword evidence="4 13" id="KW-0597">Phosphoprotein</keyword>
<evidence type="ECO:0000256" key="5">
    <source>
        <dbReference type="ARBA" id="ARBA00022679"/>
    </source>
</evidence>
<keyword evidence="8" id="KW-0418">Kinase</keyword>
<dbReference type="SMART" id="SM00387">
    <property type="entry name" value="HATPase_c"/>
    <property type="match status" value="1"/>
</dbReference>
<dbReference type="SUPFAM" id="SSF47384">
    <property type="entry name" value="Homodimeric domain of signal transducing histidine kinase"/>
    <property type="match status" value="1"/>
</dbReference>
<dbReference type="GO" id="GO:0016020">
    <property type="term" value="C:membrane"/>
    <property type="evidence" value="ECO:0007669"/>
    <property type="project" value="UniProtKB-SubCell"/>
</dbReference>
<protein>
    <recommendedName>
        <fullName evidence="3">histidine kinase</fullName>
        <ecNumber evidence="3">2.7.13.3</ecNumber>
    </recommendedName>
</protein>
<dbReference type="PANTHER" id="PTHR45339:SF1">
    <property type="entry name" value="HYBRID SIGNAL TRANSDUCTION HISTIDINE KINASE J"/>
    <property type="match status" value="1"/>
</dbReference>